<comment type="similarity">
    <text evidence="1">Belongs to the NAD(P)-dependent epimerase/dehydratase family.</text>
</comment>
<dbReference type="SUPFAM" id="SSF51735">
    <property type="entry name" value="NAD(P)-binding Rossmann-fold domains"/>
    <property type="match status" value="1"/>
</dbReference>
<feature type="domain" description="NAD-dependent epimerase/dehydratase" evidence="2">
    <location>
        <begin position="10"/>
        <end position="124"/>
    </location>
</feature>
<accession>X0YQE4</accession>
<dbReference type="InterPro" id="IPR001509">
    <property type="entry name" value="Epimerase_deHydtase"/>
</dbReference>
<name>X0YQE4_9ZZZZ</name>
<dbReference type="Pfam" id="PF01370">
    <property type="entry name" value="Epimerase"/>
    <property type="match status" value="1"/>
</dbReference>
<dbReference type="EMBL" id="BARS01050691">
    <property type="protein sequence ID" value="GAG50663.1"/>
    <property type="molecule type" value="Genomic_DNA"/>
</dbReference>
<reference evidence="3" key="1">
    <citation type="journal article" date="2014" name="Front. Microbiol.">
        <title>High frequency of phylogenetically diverse reductive dehalogenase-homologous genes in deep subseafloor sedimentary metagenomes.</title>
        <authorList>
            <person name="Kawai M."/>
            <person name="Futagami T."/>
            <person name="Toyoda A."/>
            <person name="Takaki Y."/>
            <person name="Nishi S."/>
            <person name="Hori S."/>
            <person name="Arai W."/>
            <person name="Tsubouchi T."/>
            <person name="Morono Y."/>
            <person name="Uchiyama I."/>
            <person name="Ito T."/>
            <person name="Fujiyama A."/>
            <person name="Inagaki F."/>
            <person name="Takami H."/>
        </authorList>
    </citation>
    <scope>NUCLEOTIDE SEQUENCE</scope>
    <source>
        <strain evidence="3">Expedition CK06-06</strain>
    </source>
</reference>
<dbReference type="InterPro" id="IPR036291">
    <property type="entry name" value="NAD(P)-bd_dom_sf"/>
</dbReference>
<dbReference type="PANTHER" id="PTHR43000">
    <property type="entry name" value="DTDP-D-GLUCOSE 4,6-DEHYDRATASE-RELATED"/>
    <property type="match status" value="1"/>
</dbReference>
<evidence type="ECO:0000256" key="1">
    <source>
        <dbReference type="ARBA" id="ARBA00007637"/>
    </source>
</evidence>
<sequence length="238" mass="26564">EGVEVMEDTLAEPTLADRAVQDMDAVIHLANVKENRELFMDVNVKGTFHLLDASMRCGHIKQFIQAGSDARAGIYYYPQPIPITENHPHSGYPGYYPLSKVLEETMCEQYVIQYKTPVTILRFSWVHDEDDILAHVTLREPGFGVPVWRELAVTAEQKGYFENDVDAVACMVHPAGTPCIRQIVGIKDVVQSIMLAINNPVTIGQAFNISGPAPFSYAVLADYVSKRLDLPVVEFENP</sequence>
<organism evidence="3">
    <name type="scientific">marine sediment metagenome</name>
    <dbReference type="NCBI Taxonomy" id="412755"/>
    <lineage>
        <taxon>unclassified sequences</taxon>
        <taxon>metagenomes</taxon>
        <taxon>ecological metagenomes</taxon>
    </lineage>
</organism>
<dbReference type="CDD" id="cd08946">
    <property type="entry name" value="SDR_e"/>
    <property type="match status" value="1"/>
</dbReference>
<evidence type="ECO:0000313" key="3">
    <source>
        <dbReference type="EMBL" id="GAG50663.1"/>
    </source>
</evidence>
<protein>
    <recommendedName>
        <fullName evidence="2">NAD-dependent epimerase/dehydratase domain-containing protein</fullName>
    </recommendedName>
</protein>
<dbReference type="Gene3D" id="3.40.50.720">
    <property type="entry name" value="NAD(P)-binding Rossmann-like Domain"/>
    <property type="match status" value="1"/>
</dbReference>
<comment type="caution">
    <text evidence="3">The sequence shown here is derived from an EMBL/GenBank/DDBJ whole genome shotgun (WGS) entry which is preliminary data.</text>
</comment>
<feature type="non-terminal residue" evidence="3">
    <location>
        <position position="1"/>
    </location>
</feature>
<evidence type="ECO:0000259" key="2">
    <source>
        <dbReference type="Pfam" id="PF01370"/>
    </source>
</evidence>
<dbReference type="AlphaFoldDB" id="X0YQE4"/>
<gene>
    <name evidence="3" type="ORF">S01H1_75625</name>
</gene>
<proteinExistence type="inferred from homology"/>
<feature type="non-terminal residue" evidence="3">
    <location>
        <position position="238"/>
    </location>
</feature>